<reference evidence="2" key="1">
    <citation type="journal article" date="2020" name="Stud. Mycol.">
        <title>101 Dothideomycetes genomes: a test case for predicting lifestyles and emergence of pathogens.</title>
        <authorList>
            <person name="Haridas S."/>
            <person name="Albert R."/>
            <person name="Binder M."/>
            <person name="Bloem J."/>
            <person name="Labutti K."/>
            <person name="Salamov A."/>
            <person name="Andreopoulos B."/>
            <person name="Baker S."/>
            <person name="Barry K."/>
            <person name="Bills G."/>
            <person name="Bluhm B."/>
            <person name="Cannon C."/>
            <person name="Castanera R."/>
            <person name="Culley D."/>
            <person name="Daum C."/>
            <person name="Ezra D."/>
            <person name="Gonzalez J."/>
            <person name="Henrissat B."/>
            <person name="Kuo A."/>
            <person name="Liang C."/>
            <person name="Lipzen A."/>
            <person name="Lutzoni F."/>
            <person name="Magnuson J."/>
            <person name="Mondo S."/>
            <person name="Nolan M."/>
            <person name="Ohm R."/>
            <person name="Pangilinan J."/>
            <person name="Park H.-J."/>
            <person name="Ramirez L."/>
            <person name="Alfaro M."/>
            <person name="Sun H."/>
            <person name="Tritt A."/>
            <person name="Yoshinaga Y."/>
            <person name="Zwiers L.-H."/>
            <person name="Turgeon B."/>
            <person name="Goodwin S."/>
            <person name="Spatafora J."/>
            <person name="Crous P."/>
            <person name="Grigoriev I."/>
        </authorList>
    </citation>
    <scope>NUCLEOTIDE SEQUENCE</scope>
    <source>
        <strain evidence="2">CBS 121739</strain>
    </source>
</reference>
<organism evidence="2 3">
    <name type="scientific">Pseudovirgaria hyperparasitica</name>
    <dbReference type="NCBI Taxonomy" id="470096"/>
    <lineage>
        <taxon>Eukaryota</taxon>
        <taxon>Fungi</taxon>
        <taxon>Dikarya</taxon>
        <taxon>Ascomycota</taxon>
        <taxon>Pezizomycotina</taxon>
        <taxon>Dothideomycetes</taxon>
        <taxon>Dothideomycetes incertae sedis</taxon>
        <taxon>Acrospermales</taxon>
        <taxon>Acrospermaceae</taxon>
        <taxon>Pseudovirgaria</taxon>
    </lineage>
</organism>
<evidence type="ECO:0000256" key="1">
    <source>
        <dbReference type="SAM" id="MobiDB-lite"/>
    </source>
</evidence>
<dbReference type="EMBL" id="ML996576">
    <property type="protein sequence ID" value="KAF2756176.1"/>
    <property type="molecule type" value="Genomic_DNA"/>
</dbReference>
<dbReference type="RefSeq" id="XP_033598627.1">
    <property type="nucleotide sequence ID" value="XM_033747291.1"/>
</dbReference>
<feature type="compositionally biased region" description="Basic and acidic residues" evidence="1">
    <location>
        <begin position="278"/>
        <end position="287"/>
    </location>
</feature>
<feature type="region of interest" description="Disordered" evidence="1">
    <location>
        <begin position="249"/>
        <end position="300"/>
    </location>
</feature>
<dbReference type="GeneID" id="54488345"/>
<protein>
    <submittedName>
        <fullName evidence="2">Uncharacterized protein</fullName>
    </submittedName>
</protein>
<evidence type="ECO:0000313" key="3">
    <source>
        <dbReference type="Proteomes" id="UP000799437"/>
    </source>
</evidence>
<gene>
    <name evidence="2" type="ORF">EJ05DRAFT_502642</name>
</gene>
<name>A0A6A6W2A5_9PEZI</name>
<proteinExistence type="predicted"/>
<dbReference type="Proteomes" id="UP000799437">
    <property type="component" value="Unassembled WGS sequence"/>
</dbReference>
<dbReference type="AlphaFoldDB" id="A0A6A6W2A5"/>
<keyword evidence="3" id="KW-1185">Reference proteome</keyword>
<sequence>MASLRKSVLQNITVETFYASSRVHLQQNLRSSLLPAILAYTKDLIPQDFASEYPWDVLLPDDGRITTLICLARDMTLCEVDSICNGFDPDINGNLTSQSGFNGHPPYKLDPKSYEIWSGVNERPLLEDRSIFIIVYHSSTGTHTEAYYMKPEFYILLGYGRHEKSLFQDLVEKRLIRQFQLPILQLLGVTDTAHLFLSDLESFEKYVDGTPPIHADAVDDISRRVEAYYAAMAKKEWADWEARRATRRIPGIAATSTTSTERKTDPEASLQTPPPEQPHTHDYRLDTPHTPTRSCQAHLPDSACHPRIKTEEFNWCNEDKNQSVSVIDLWKFPPPYGDECTT</sequence>
<evidence type="ECO:0000313" key="2">
    <source>
        <dbReference type="EMBL" id="KAF2756176.1"/>
    </source>
</evidence>
<accession>A0A6A6W2A5</accession>